<dbReference type="HOGENOM" id="CLU_3125768_0_0_1"/>
<organism evidence="1">
    <name type="scientific">Rhizophagus irregularis (strain DAOM 181602 / DAOM 197198 / MUCL 43194)</name>
    <name type="common">Arbuscular mycorrhizal fungus</name>
    <name type="synonym">Glomus intraradices</name>
    <dbReference type="NCBI Taxonomy" id="747089"/>
    <lineage>
        <taxon>Eukaryota</taxon>
        <taxon>Fungi</taxon>
        <taxon>Fungi incertae sedis</taxon>
        <taxon>Mucoromycota</taxon>
        <taxon>Glomeromycotina</taxon>
        <taxon>Glomeromycetes</taxon>
        <taxon>Glomerales</taxon>
        <taxon>Glomeraceae</taxon>
        <taxon>Rhizophagus</taxon>
    </lineage>
</organism>
<accession>U9TFD2</accession>
<proteinExistence type="predicted"/>
<dbReference type="EMBL" id="KI292039">
    <property type="protein sequence ID" value="ESA06127.1"/>
    <property type="molecule type" value="Genomic_DNA"/>
</dbReference>
<gene>
    <name evidence="1" type="ORF">GLOINDRAFT_34588</name>
</gene>
<evidence type="ECO:0000313" key="1">
    <source>
        <dbReference type="EMBL" id="ESA06127.1"/>
    </source>
</evidence>
<name>U9TFD2_RHIID</name>
<reference evidence="1" key="1">
    <citation type="submission" date="2013-07" db="EMBL/GenBank/DDBJ databases">
        <title>The genome of an arbuscular mycorrhizal fungus provides insights into the evolution of the oldest plant symbiosis.</title>
        <authorList>
            <consortium name="DOE Joint Genome Institute"/>
            <person name="Tisserant E."/>
            <person name="Malbreil M."/>
            <person name="Kuo A."/>
            <person name="Kohler A."/>
            <person name="Symeonidi A."/>
            <person name="Balestrini R."/>
            <person name="Charron P."/>
            <person name="Duensing N."/>
            <person name="Frei-dit-Frey N."/>
            <person name="Gianinazzi-Pearson V."/>
            <person name="Gilbert B."/>
            <person name="Handa Y."/>
            <person name="Hijri M."/>
            <person name="Kaul R."/>
            <person name="Kawaguchi M."/>
            <person name="Krajinski F."/>
            <person name="Lammers P."/>
            <person name="Lapierre D."/>
            <person name="Masclaux F.G."/>
            <person name="Murat C."/>
            <person name="Morin E."/>
            <person name="Ndikumana S."/>
            <person name="Pagni M."/>
            <person name="Petitpierre D."/>
            <person name="Requena N."/>
            <person name="Rosikiewicz P."/>
            <person name="Riley R."/>
            <person name="Saito K."/>
            <person name="San Clemente H."/>
            <person name="Shapiro H."/>
            <person name="van Tuinen D."/>
            <person name="Becard G."/>
            <person name="Bonfante P."/>
            <person name="Paszkowski U."/>
            <person name="Shachar-Hill Y."/>
            <person name="Young J.P."/>
            <person name="Sanders I.R."/>
            <person name="Henrissat B."/>
            <person name="Rensing S.A."/>
            <person name="Grigoriev I.V."/>
            <person name="Corradi N."/>
            <person name="Roux C."/>
            <person name="Martin F."/>
        </authorList>
    </citation>
    <scope>NUCLEOTIDE SEQUENCE</scope>
    <source>
        <strain evidence="1">DAOM 197198</strain>
    </source>
</reference>
<sequence length="50" mass="6020">MRTRLRRRSSREFSAIDRQSGIRLRFWLTASLSQKLVEPEKEGKKEEKDI</sequence>
<protein>
    <submittedName>
        <fullName evidence="1">Uncharacterized protein</fullName>
    </submittedName>
</protein>
<dbReference type="AlphaFoldDB" id="U9TFD2"/>